<dbReference type="PANTHER" id="PTHR22923:SF116">
    <property type="entry name" value="C1Q DOMAIN-CONTAINING PROTEIN"/>
    <property type="match status" value="1"/>
</dbReference>
<dbReference type="KEGG" id="cvn:111117054"/>
<proteinExistence type="predicted"/>
<dbReference type="InterPro" id="IPR001073">
    <property type="entry name" value="C1q_dom"/>
</dbReference>
<dbReference type="OrthoDB" id="6151356at2759"/>
<dbReference type="PRINTS" id="PR00007">
    <property type="entry name" value="COMPLEMNTC1Q"/>
</dbReference>
<evidence type="ECO:0000313" key="9">
    <source>
        <dbReference type="RefSeq" id="XP_022312334.1"/>
    </source>
</evidence>
<evidence type="ECO:0000256" key="4">
    <source>
        <dbReference type="SAM" id="Coils"/>
    </source>
</evidence>
<dbReference type="InterPro" id="IPR008983">
    <property type="entry name" value="Tumour_necrosis_fac-like_dom"/>
</dbReference>
<comment type="subcellular location">
    <subcellularLocation>
        <location evidence="1">Secreted</location>
    </subcellularLocation>
</comment>
<dbReference type="Pfam" id="PF00386">
    <property type="entry name" value="C1q"/>
    <property type="match status" value="1"/>
</dbReference>
<dbReference type="PROSITE" id="PS50871">
    <property type="entry name" value="C1Q"/>
    <property type="match status" value="1"/>
</dbReference>
<keyword evidence="4" id="KW-0175">Coiled coil</keyword>
<name>A0A8B8C9N0_CRAVI</name>
<evidence type="ECO:0000256" key="5">
    <source>
        <dbReference type="SAM" id="SignalP"/>
    </source>
</evidence>
<dbReference type="KEGG" id="cvn:111117489"/>
<evidence type="ECO:0000256" key="1">
    <source>
        <dbReference type="ARBA" id="ARBA00004613"/>
    </source>
</evidence>
<organism evidence="7 8">
    <name type="scientific">Crassostrea virginica</name>
    <name type="common">Eastern oyster</name>
    <dbReference type="NCBI Taxonomy" id="6565"/>
    <lineage>
        <taxon>Eukaryota</taxon>
        <taxon>Metazoa</taxon>
        <taxon>Spiralia</taxon>
        <taxon>Lophotrochozoa</taxon>
        <taxon>Mollusca</taxon>
        <taxon>Bivalvia</taxon>
        <taxon>Autobranchia</taxon>
        <taxon>Pteriomorphia</taxon>
        <taxon>Ostreida</taxon>
        <taxon>Ostreoidea</taxon>
        <taxon>Ostreidae</taxon>
        <taxon>Crassostrea</taxon>
    </lineage>
</organism>
<dbReference type="PANTHER" id="PTHR22923">
    <property type="entry name" value="CEREBELLIN-RELATED"/>
    <property type="match status" value="1"/>
</dbReference>
<feature type="signal peptide" evidence="5">
    <location>
        <begin position="1"/>
        <end position="19"/>
    </location>
</feature>
<dbReference type="GeneID" id="111117054"/>
<sequence length="299" mass="34179">MSQFWLFGVWVLVFGMVQCHESPETESLSYVDVKNLMQRVILLEESLRMEKERNDELEEKVNSLVTNLEQTKRKFEDKCTSLEMKLQKHQDSETKSGLFDTHHSAENKTQKLKNDHKPFIDWQRPWYSLLKTHESNAGPEVRERISSPNLQRRLLVQPSPVTPLPVAFYAQKSSTTPKSEAAADRVIVYDNVKTNTGNGYHPSIGVFIVPESGMYVFTWSFRNGYDEYQSTQLMVNNNEEGRMHLHQAPVGSASATGISVLHVNKGDDVYVKISSFTSHTGSVISDNWGKSFYAGWRLN</sequence>
<dbReference type="AlphaFoldDB" id="A0A8B8C9N0"/>
<evidence type="ECO:0000256" key="3">
    <source>
        <dbReference type="ARBA" id="ARBA00022729"/>
    </source>
</evidence>
<evidence type="ECO:0000256" key="2">
    <source>
        <dbReference type="ARBA" id="ARBA00022525"/>
    </source>
</evidence>
<feature type="domain" description="C1q" evidence="6">
    <location>
        <begin position="161"/>
        <end position="299"/>
    </location>
</feature>
<feature type="coiled-coil region" evidence="4">
    <location>
        <begin position="33"/>
        <end position="92"/>
    </location>
</feature>
<accession>A0A8B8C9N0</accession>
<feature type="chain" id="PRO_5044666134" evidence="5">
    <location>
        <begin position="20"/>
        <end position="299"/>
    </location>
</feature>
<protein>
    <submittedName>
        <fullName evidence="8">Uncharacterized protein LOC111117054</fullName>
    </submittedName>
    <submittedName>
        <fullName evidence="9">Uncharacterized protein LOC111117489</fullName>
    </submittedName>
</protein>
<dbReference type="Proteomes" id="UP000694844">
    <property type="component" value="Chromosome 10"/>
</dbReference>
<evidence type="ECO:0000313" key="8">
    <source>
        <dbReference type="RefSeq" id="XP_022311834.1"/>
    </source>
</evidence>
<keyword evidence="2" id="KW-0964">Secreted</keyword>
<keyword evidence="3 5" id="KW-0732">Signal</keyword>
<reference evidence="8 9" key="1">
    <citation type="submission" date="2025-04" db="UniProtKB">
        <authorList>
            <consortium name="RefSeq"/>
        </authorList>
    </citation>
    <scope>IDENTIFICATION</scope>
    <source>
        <tissue evidence="8 9">Whole sample</tissue>
    </source>
</reference>
<evidence type="ECO:0000313" key="7">
    <source>
        <dbReference type="Proteomes" id="UP000694844"/>
    </source>
</evidence>
<dbReference type="RefSeq" id="XP_022311834.1">
    <property type="nucleotide sequence ID" value="XM_022456126.1"/>
</dbReference>
<evidence type="ECO:0000259" key="6">
    <source>
        <dbReference type="PROSITE" id="PS50871"/>
    </source>
</evidence>
<dbReference type="InterPro" id="IPR050822">
    <property type="entry name" value="Cerebellin_Synaptic_Org"/>
</dbReference>
<gene>
    <name evidence="8" type="primary">LOC111117054</name>
    <name evidence="9" type="synonym">LOC111117489</name>
</gene>
<dbReference type="RefSeq" id="XP_022312334.1">
    <property type="nucleotide sequence ID" value="XM_022456626.1"/>
</dbReference>
<dbReference type="Gene3D" id="2.60.120.40">
    <property type="match status" value="1"/>
</dbReference>
<dbReference type="GO" id="GO:0005576">
    <property type="term" value="C:extracellular region"/>
    <property type="evidence" value="ECO:0007669"/>
    <property type="project" value="UniProtKB-SubCell"/>
</dbReference>
<dbReference type="SUPFAM" id="SSF49842">
    <property type="entry name" value="TNF-like"/>
    <property type="match status" value="1"/>
</dbReference>
<keyword evidence="7" id="KW-1185">Reference proteome</keyword>
<dbReference type="SMART" id="SM00110">
    <property type="entry name" value="C1Q"/>
    <property type="match status" value="1"/>
</dbReference>